<gene>
    <name evidence="3" type="ORF">DAPPUDRAFT_118079</name>
</gene>
<dbReference type="PANTHER" id="PTHR24125">
    <property type="entry name" value="ANKYRIN REPEAT AND DEATH DOMAIN-CONTAINING PROTEIN"/>
    <property type="match status" value="1"/>
</dbReference>
<dbReference type="Proteomes" id="UP000000305">
    <property type="component" value="Unassembled WGS sequence"/>
</dbReference>
<dbReference type="InterPro" id="IPR036770">
    <property type="entry name" value="Ankyrin_rpt-contain_sf"/>
</dbReference>
<accession>E9HUM8</accession>
<dbReference type="AlphaFoldDB" id="E9HUM8"/>
<dbReference type="PROSITE" id="PS50297">
    <property type="entry name" value="ANK_REP_REGION"/>
    <property type="match status" value="1"/>
</dbReference>
<dbReference type="Pfam" id="PF13637">
    <property type="entry name" value="Ank_4"/>
    <property type="match status" value="1"/>
</dbReference>
<dbReference type="PROSITE" id="PS50088">
    <property type="entry name" value="ANK_REPEAT"/>
    <property type="match status" value="2"/>
</dbReference>
<dbReference type="SUPFAM" id="SSF48403">
    <property type="entry name" value="Ankyrin repeat"/>
    <property type="match status" value="1"/>
</dbReference>
<dbReference type="Pfam" id="PF12796">
    <property type="entry name" value="Ank_2"/>
    <property type="match status" value="1"/>
</dbReference>
<dbReference type="InterPro" id="IPR002110">
    <property type="entry name" value="Ankyrin_rpt"/>
</dbReference>
<evidence type="ECO:0000256" key="2">
    <source>
        <dbReference type="SAM" id="MobiDB-lite"/>
    </source>
</evidence>
<feature type="repeat" description="ANK" evidence="1">
    <location>
        <begin position="244"/>
        <end position="276"/>
    </location>
</feature>
<dbReference type="InterPro" id="IPR052457">
    <property type="entry name" value="Ankyrin-DD_containing_protein"/>
</dbReference>
<keyword evidence="4" id="KW-1185">Reference proteome</keyword>
<name>E9HUM8_DAPPU</name>
<dbReference type="OrthoDB" id="20872at2759"/>
<dbReference type="PhylomeDB" id="E9HUM8"/>
<evidence type="ECO:0000313" key="4">
    <source>
        <dbReference type="Proteomes" id="UP000000305"/>
    </source>
</evidence>
<evidence type="ECO:0000313" key="3">
    <source>
        <dbReference type="EMBL" id="EFX64557.1"/>
    </source>
</evidence>
<feature type="region of interest" description="Disordered" evidence="2">
    <location>
        <begin position="409"/>
        <end position="434"/>
    </location>
</feature>
<reference evidence="3 4" key="1">
    <citation type="journal article" date="2011" name="Science">
        <title>The ecoresponsive genome of Daphnia pulex.</title>
        <authorList>
            <person name="Colbourne J.K."/>
            <person name="Pfrender M.E."/>
            <person name="Gilbert D."/>
            <person name="Thomas W.K."/>
            <person name="Tucker A."/>
            <person name="Oakley T.H."/>
            <person name="Tokishita S."/>
            <person name="Aerts A."/>
            <person name="Arnold G.J."/>
            <person name="Basu M.K."/>
            <person name="Bauer D.J."/>
            <person name="Caceres C.E."/>
            <person name="Carmel L."/>
            <person name="Casola C."/>
            <person name="Choi J.H."/>
            <person name="Detter J.C."/>
            <person name="Dong Q."/>
            <person name="Dusheyko S."/>
            <person name="Eads B.D."/>
            <person name="Frohlich T."/>
            <person name="Geiler-Samerotte K.A."/>
            <person name="Gerlach D."/>
            <person name="Hatcher P."/>
            <person name="Jogdeo S."/>
            <person name="Krijgsveld J."/>
            <person name="Kriventseva E.V."/>
            <person name="Kultz D."/>
            <person name="Laforsch C."/>
            <person name="Lindquist E."/>
            <person name="Lopez J."/>
            <person name="Manak J.R."/>
            <person name="Muller J."/>
            <person name="Pangilinan J."/>
            <person name="Patwardhan R.P."/>
            <person name="Pitluck S."/>
            <person name="Pritham E.J."/>
            <person name="Rechtsteiner A."/>
            <person name="Rho M."/>
            <person name="Rogozin I.B."/>
            <person name="Sakarya O."/>
            <person name="Salamov A."/>
            <person name="Schaack S."/>
            <person name="Shapiro H."/>
            <person name="Shiga Y."/>
            <person name="Skalitzky C."/>
            <person name="Smith Z."/>
            <person name="Souvorov A."/>
            <person name="Sung W."/>
            <person name="Tang Z."/>
            <person name="Tsuchiya D."/>
            <person name="Tu H."/>
            <person name="Vos H."/>
            <person name="Wang M."/>
            <person name="Wolf Y.I."/>
            <person name="Yamagata H."/>
            <person name="Yamada T."/>
            <person name="Ye Y."/>
            <person name="Shaw J.R."/>
            <person name="Andrews J."/>
            <person name="Crease T.J."/>
            <person name="Tang H."/>
            <person name="Lucas S.M."/>
            <person name="Robertson H.M."/>
            <person name="Bork P."/>
            <person name="Koonin E.V."/>
            <person name="Zdobnov E.M."/>
            <person name="Grigoriev I.V."/>
            <person name="Lynch M."/>
            <person name="Boore J.L."/>
        </authorList>
    </citation>
    <scope>NUCLEOTIDE SEQUENCE [LARGE SCALE GENOMIC DNA]</scope>
</reference>
<dbReference type="InParanoid" id="E9HUM8"/>
<evidence type="ECO:0000256" key="1">
    <source>
        <dbReference type="PROSITE-ProRule" id="PRU00023"/>
    </source>
</evidence>
<feature type="repeat" description="ANK" evidence="1">
    <location>
        <begin position="73"/>
        <end position="105"/>
    </location>
</feature>
<proteinExistence type="predicted"/>
<organism evidence="3 4">
    <name type="scientific">Daphnia pulex</name>
    <name type="common">Water flea</name>
    <dbReference type="NCBI Taxonomy" id="6669"/>
    <lineage>
        <taxon>Eukaryota</taxon>
        <taxon>Metazoa</taxon>
        <taxon>Ecdysozoa</taxon>
        <taxon>Arthropoda</taxon>
        <taxon>Crustacea</taxon>
        <taxon>Branchiopoda</taxon>
        <taxon>Diplostraca</taxon>
        <taxon>Cladocera</taxon>
        <taxon>Anomopoda</taxon>
        <taxon>Daphniidae</taxon>
        <taxon>Daphnia</taxon>
    </lineage>
</organism>
<dbReference type="EMBL" id="GL732815">
    <property type="protein sequence ID" value="EFX64557.1"/>
    <property type="molecule type" value="Genomic_DNA"/>
</dbReference>
<dbReference type="HOGENOM" id="CLU_541071_0_0_1"/>
<dbReference type="KEGG" id="dpx:DAPPUDRAFT_118079"/>
<keyword evidence="1" id="KW-0040">ANK repeat</keyword>
<dbReference type="PANTHER" id="PTHR24125:SF5">
    <property type="entry name" value="ANKYRIN REPEAT PROTEIN"/>
    <property type="match status" value="1"/>
</dbReference>
<protein>
    <submittedName>
        <fullName evidence="3">Uncharacterized protein</fullName>
    </submittedName>
</protein>
<sequence length="504" mass="58213">MNQEDFATTPSERQRIWTFSTTHMGRRNAFPPNWKHGIEKTTPKIHELVLMDSHTELKYWLTRHPEDIENSYRQKTPLLVAIKHNSYKCFKILLEHDADVEKSNSKNETVLVTAVRLHRINMIEDLIYKGATIYSGDRLARTITEILISRDDVNSIRFVHIYKKNLLELDLVNQEFPLTLAISHQARNCIDYILSQNPKVESFLINRKFSCPISVAIRRNDIDTIKALVELDRFQHIFNTKVHKSLSYIHLAVEKNRHEIADILLYNGAHVNLQDNNGNTPAHFVNDIPTLRKKMAGMPSINIYASTIMKIGKAKMDANATVLKRTFALVADRKENTVVLLDVEARVRKIPTEVISSSSETVVFQTERKFINNKEQIELEADSLITLHEADPEDEDPLHIDDLYYEDVSSIDSGSTEPNPDLQLNFPSDEKAVSPLPPGLPNNECSGEAEQMYAPPIFLRSEEEYQQNRKDLINQYNRDSPELYRRFYSQAQQLKRARKRIYSS</sequence>
<dbReference type="SMART" id="SM00248">
    <property type="entry name" value="ANK"/>
    <property type="match status" value="5"/>
</dbReference>
<dbReference type="Gene3D" id="1.25.40.20">
    <property type="entry name" value="Ankyrin repeat-containing domain"/>
    <property type="match status" value="1"/>
</dbReference>